<gene>
    <name evidence="1" type="ORF">BU25DRAFT_460219</name>
</gene>
<evidence type="ECO:0000313" key="1">
    <source>
        <dbReference type="EMBL" id="KAF2625488.1"/>
    </source>
</evidence>
<reference evidence="1" key="1">
    <citation type="journal article" date="2020" name="Stud. Mycol.">
        <title>101 Dothideomycetes genomes: a test case for predicting lifestyles and emergence of pathogens.</title>
        <authorList>
            <person name="Haridas S."/>
            <person name="Albert R."/>
            <person name="Binder M."/>
            <person name="Bloem J."/>
            <person name="Labutti K."/>
            <person name="Salamov A."/>
            <person name="Andreopoulos B."/>
            <person name="Baker S."/>
            <person name="Barry K."/>
            <person name="Bills G."/>
            <person name="Bluhm B."/>
            <person name="Cannon C."/>
            <person name="Castanera R."/>
            <person name="Culley D."/>
            <person name="Daum C."/>
            <person name="Ezra D."/>
            <person name="Gonzalez J."/>
            <person name="Henrissat B."/>
            <person name="Kuo A."/>
            <person name="Liang C."/>
            <person name="Lipzen A."/>
            <person name="Lutzoni F."/>
            <person name="Magnuson J."/>
            <person name="Mondo S."/>
            <person name="Nolan M."/>
            <person name="Ohm R."/>
            <person name="Pangilinan J."/>
            <person name="Park H.-J."/>
            <person name="Ramirez L."/>
            <person name="Alfaro M."/>
            <person name="Sun H."/>
            <person name="Tritt A."/>
            <person name="Yoshinaga Y."/>
            <person name="Zwiers L.-H."/>
            <person name="Turgeon B."/>
            <person name="Goodwin S."/>
            <person name="Spatafora J."/>
            <person name="Crous P."/>
            <person name="Grigoriev I."/>
        </authorList>
    </citation>
    <scope>NUCLEOTIDE SEQUENCE</scope>
    <source>
        <strain evidence="1">CBS 525.71</strain>
    </source>
</reference>
<dbReference type="Proteomes" id="UP000799754">
    <property type="component" value="Unassembled WGS sequence"/>
</dbReference>
<proteinExistence type="predicted"/>
<accession>A0ACB6RUN1</accession>
<organism evidence="1 2">
    <name type="scientific">Macroventuria anomochaeta</name>
    <dbReference type="NCBI Taxonomy" id="301207"/>
    <lineage>
        <taxon>Eukaryota</taxon>
        <taxon>Fungi</taxon>
        <taxon>Dikarya</taxon>
        <taxon>Ascomycota</taxon>
        <taxon>Pezizomycotina</taxon>
        <taxon>Dothideomycetes</taxon>
        <taxon>Pleosporomycetidae</taxon>
        <taxon>Pleosporales</taxon>
        <taxon>Pleosporineae</taxon>
        <taxon>Didymellaceae</taxon>
        <taxon>Macroventuria</taxon>
    </lineage>
</organism>
<comment type="caution">
    <text evidence="1">The sequence shown here is derived from an EMBL/GenBank/DDBJ whole genome shotgun (WGS) entry which is preliminary data.</text>
</comment>
<sequence length="141" mass="15567">MRSHVFKSESSQSYLIKIYVGGVNAISDEPAVETAATQLQRQTKLANTEVKNTPEVTGGLQFEVTPFDPRLLSRIIIKPLTDGYMLHEYGIKHNFIEHVVLRLCGGGGPRAEVMARNQRARETEEAKTKSEMGIAPGGNIK</sequence>
<keyword evidence="2" id="KW-1185">Reference proteome</keyword>
<name>A0ACB6RUN1_9PLEO</name>
<evidence type="ECO:0000313" key="2">
    <source>
        <dbReference type="Proteomes" id="UP000799754"/>
    </source>
</evidence>
<protein>
    <submittedName>
        <fullName evidence="1">Uncharacterized protein</fullName>
    </submittedName>
</protein>
<dbReference type="EMBL" id="MU006725">
    <property type="protein sequence ID" value="KAF2625488.1"/>
    <property type="molecule type" value="Genomic_DNA"/>
</dbReference>